<dbReference type="Proteomes" id="UP000325313">
    <property type="component" value="Unassembled WGS sequence"/>
</dbReference>
<feature type="compositionally biased region" description="Acidic residues" evidence="1">
    <location>
        <begin position="437"/>
        <end position="446"/>
    </location>
</feature>
<feature type="compositionally biased region" description="Basic residues" evidence="1">
    <location>
        <begin position="230"/>
        <end position="240"/>
    </location>
</feature>
<dbReference type="Gene3D" id="1.10.30.10">
    <property type="entry name" value="High mobility group box domain"/>
    <property type="match status" value="1"/>
</dbReference>
<name>A0A5B0NGT3_PUCGR</name>
<feature type="compositionally biased region" description="Polar residues" evidence="1">
    <location>
        <begin position="182"/>
        <end position="201"/>
    </location>
</feature>
<organism evidence="2 3">
    <name type="scientific">Puccinia graminis f. sp. tritici</name>
    <dbReference type="NCBI Taxonomy" id="56615"/>
    <lineage>
        <taxon>Eukaryota</taxon>
        <taxon>Fungi</taxon>
        <taxon>Dikarya</taxon>
        <taxon>Basidiomycota</taxon>
        <taxon>Pucciniomycotina</taxon>
        <taxon>Pucciniomycetes</taxon>
        <taxon>Pucciniales</taxon>
        <taxon>Pucciniaceae</taxon>
        <taxon>Puccinia</taxon>
    </lineage>
</organism>
<dbReference type="CDD" id="cd00084">
    <property type="entry name" value="HMG-box_SF"/>
    <property type="match status" value="1"/>
</dbReference>
<dbReference type="SUPFAM" id="SSF47095">
    <property type="entry name" value="HMG-box"/>
    <property type="match status" value="1"/>
</dbReference>
<dbReference type="EMBL" id="VDEP01000409">
    <property type="protein sequence ID" value="KAA1087824.1"/>
    <property type="molecule type" value="Genomic_DNA"/>
</dbReference>
<dbReference type="InterPro" id="IPR036910">
    <property type="entry name" value="HMG_box_dom_sf"/>
</dbReference>
<evidence type="ECO:0000256" key="1">
    <source>
        <dbReference type="SAM" id="MobiDB-lite"/>
    </source>
</evidence>
<protein>
    <submittedName>
        <fullName evidence="2">Uncharacterized protein</fullName>
    </submittedName>
</protein>
<feature type="compositionally biased region" description="Polar residues" evidence="1">
    <location>
        <begin position="246"/>
        <end position="301"/>
    </location>
</feature>
<evidence type="ECO:0000313" key="3">
    <source>
        <dbReference type="Proteomes" id="UP000325313"/>
    </source>
</evidence>
<reference evidence="2 3" key="1">
    <citation type="submission" date="2019-05" db="EMBL/GenBank/DDBJ databases">
        <title>Emergence of the Ug99 lineage of the wheat stem rust pathogen through somatic hybridization.</title>
        <authorList>
            <person name="Li F."/>
            <person name="Upadhyaya N.M."/>
            <person name="Sperschneider J."/>
            <person name="Matny O."/>
            <person name="Nguyen-Phuc H."/>
            <person name="Mago R."/>
            <person name="Raley C."/>
            <person name="Miller M.E."/>
            <person name="Silverstein K.A.T."/>
            <person name="Henningsen E."/>
            <person name="Hirsch C.D."/>
            <person name="Visser B."/>
            <person name="Pretorius Z.A."/>
            <person name="Steffenson B.J."/>
            <person name="Schwessinger B."/>
            <person name="Dodds P.N."/>
            <person name="Figueroa M."/>
        </authorList>
    </citation>
    <scope>NUCLEOTIDE SEQUENCE [LARGE SCALE GENOMIC DNA]</scope>
    <source>
        <strain evidence="2 3">Ug99</strain>
    </source>
</reference>
<feature type="region of interest" description="Disordered" evidence="1">
    <location>
        <begin position="433"/>
        <end position="463"/>
    </location>
</feature>
<proteinExistence type="predicted"/>
<feature type="compositionally biased region" description="Low complexity" evidence="1">
    <location>
        <begin position="202"/>
        <end position="228"/>
    </location>
</feature>
<accession>A0A5B0NGT3</accession>
<gene>
    <name evidence="2" type="ORF">PGTUg99_012561</name>
</gene>
<comment type="caution">
    <text evidence="2">The sequence shown here is derived from an EMBL/GenBank/DDBJ whole genome shotgun (WGS) entry which is preliminary data.</text>
</comment>
<sequence>MPHDHIPDCRLIFFLVHDAGSGIHEPLIIGSLTTSQLSGSAVKRAMLTSSNPGYKDVADIFAMQSPSPENVHRRQLAPTQIARPQEPPVWGELPAEIPPKVAQLQSRPHSPFLSSKYLYESLNRSMAQNYGTFSGYVDPQPYPNNNCDHRLMNAEFQTNESLRNSFSGGNNSGFGPGDPNVLFNQIASNNTLAPDPAQTNHTATQGQQNPTGGGTTSQTSTTTSTANARPFKKRKSRKKKTDIPAENSTSNEGREPTTNTTASDPHPSSNRPRGEATTFQNEENPNLSVSGNRPSLPNNLMSSLQNETLLGLRIAQNAVGQNKRITNQIKDQLKELTLEYQRKIHLLALEHKIRSELLFKWVGVWNKVRGPNRFNNFCRYAAEARKLFDSKLLPPAERMQQVAERWRQLDEDEQLKYNDWDFINSLREKMGLKPVDDPEEIEDEDQEQARELEQDTTGGPKKTDVQVLSHCKAWAKKTVTDMNFFSTQYSVESFLVLASTDIKGRVFITGSSFLGADYMQLLSTKAKKANDNDPWRGFRVWAAGLGVEANLHDLPIEAVCKKRKRTAIEVTTSNVPRKGKGPWDTGLAKTNKSSMTTQLKEILASNGVRTSGWPGEKAREVFKNLKLKVNIAPEAVKLKEEDLVGVQFKNTSDGKVDIILEAIYNKWLTVIPVDEGRTNLETTSSNTSTAQNLAASNNPIASEQAIDPNLNEASLNDSTATST</sequence>
<evidence type="ECO:0000313" key="2">
    <source>
        <dbReference type="EMBL" id="KAA1087824.1"/>
    </source>
</evidence>
<dbReference type="AlphaFoldDB" id="A0A5B0NGT3"/>
<feature type="region of interest" description="Disordered" evidence="1">
    <location>
        <begin position="162"/>
        <end position="301"/>
    </location>
</feature>